<name>A0A9N9LN33_9HELO</name>
<feature type="domain" description="Cyanovirin-N" evidence="1">
    <location>
        <begin position="2"/>
        <end position="105"/>
    </location>
</feature>
<dbReference type="OrthoDB" id="2441380at2759"/>
<evidence type="ECO:0000313" key="3">
    <source>
        <dbReference type="Proteomes" id="UP000701801"/>
    </source>
</evidence>
<dbReference type="AlphaFoldDB" id="A0A9N9LN33"/>
<sequence>MSFHNTAQDIRVDDSHILRARLQNNNGDWVDAEMDLNTCLANNDGRFEWTGQGFSNSIQSMSFSIEGGANVPILRAELLNVEGQCCGADVNLAERIANEDGRFVFI</sequence>
<dbReference type="SMART" id="SM01111">
    <property type="entry name" value="CVNH"/>
    <property type="match status" value="1"/>
</dbReference>
<dbReference type="Proteomes" id="UP000701801">
    <property type="component" value="Unassembled WGS sequence"/>
</dbReference>
<evidence type="ECO:0000259" key="1">
    <source>
        <dbReference type="SMART" id="SM01111"/>
    </source>
</evidence>
<dbReference type="InterPro" id="IPR011058">
    <property type="entry name" value="Cyanovirin-N"/>
</dbReference>
<dbReference type="Pfam" id="PF08881">
    <property type="entry name" value="CVNH"/>
    <property type="match status" value="1"/>
</dbReference>
<proteinExistence type="predicted"/>
<reference evidence="2" key="1">
    <citation type="submission" date="2021-07" db="EMBL/GenBank/DDBJ databases">
        <authorList>
            <person name="Durling M."/>
        </authorList>
    </citation>
    <scope>NUCLEOTIDE SEQUENCE</scope>
</reference>
<protein>
    <recommendedName>
        <fullName evidence="1">Cyanovirin-N domain-containing protein</fullName>
    </recommendedName>
</protein>
<dbReference type="PANTHER" id="PTHR42076:SF1">
    <property type="entry name" value="CYANOVIRIN-N DOMAIN-CONTAINING PROTEIN"/>
    <property type="match status" value="1"/>
</dbReference>
<gene>
    <name evidence="2" type="ORF">HYALB_00012232</name>
</gene>
<dbReference type="InterPro" id="IPR036673">
    <property type="entry name" value="Cyanovirin-N_sf"/>
</dbReference>
<dbReference type="PANTHER" id="PTHR42076">
    <property type="entry name" value="CYANOVIRIN-N HOMOLOG"/>
    <property type="match status" value="1"/>
</dbReference>
<dbReference type="EMBL" id="CAJVRM010000141">
    <property type="protein sequence ID" value="CAG8975517.1"/>
    <property type="molecule type" value="Genomic_DNA"/>
</dbReference>
<organism evidence="2 3">
    <name type="scientific">Hymenoscyphus albidus</name>
    <dbReference type="NCBI Taxonomy" id="595503"/>
    <lineage>
        <taxon>Eukaryota</taxon>
        <taxon>Fungi</taxon>
        <taxon>Dikarya</taxon>
        <taxon>Ascomycota</taxon>
        <taxon>Pezizomycotina</taxon>
        <taxon>Leotiomycetes</taxon>
        <taxon>Helotiales</taxon>
        <taxon>Helotiaceae</taxon>
        <taxon>Hymenoscyphus</taxon>
    </lineage>
</organism>
<evidence type="ECO:0000313" key="2">
    <source>
        <dbReference type="EMBL" id="CAG8975517.1"/>
    </source>
</evidence>
<dbReference type="Gene3D" id="2.30.60.10">
    <property type="entry name" value="Cyanovirin-N"/>
    <property type="match status" value="1"/>
</dbReference>
<keyword evidence="3" id="KW-1185">Reference proteome</keyword>
<dbReference type="SUPFAM" id="SSF51322">
    <property type="entry name" value="Cyanovirin-N"/>
    <property type="match status" value="1"/>
</dbReference>
<accession>A0A9N9LN33</accession>
<comment type="caution">
    <text evidence="2">The sequence shown here is derived from an EMBL/GenBank/DDBJ whole genome shotgun (WGS) entry which is preliminary data.</text>
</comment>